<dbReference type="Proteomes" id="UP001147695">
    <property type="component" value="Unassembled WGS sequence"/>
</dbReference>
<keyword evidence="5 7" id="KW-0472">Membrane</keyword>
<dbReference type="PANTHER" id="PTHR31123:SF1">
    <property type="entry name" value="ACCUMULATION OF DYADS PROTEIN 2-RELATED"/>
    <property type="match status" value="1"/>
</dbReference>
<dbReference type="GO" id="GO:0005886">
    <property type="term" value="C:plasma membrane"/>
    <property type="evidence" value="ECO:0007669"/>
    <property type="project" value="TreeGrafter"/>
</dbReference>
<dbReference type="PROSITE" id="PS01114">
    <property type="entry name" value="GPR1_FUN34_YAAH"/>
    <property type="match status" value="1"/>
</dbReference>
<gene>
    <name evidence="8" type="ORF">N7452_005359</name>
</gene>
<dbReference type="NCBIfam" id="NF038013">
    <property type="entry name" value="AceTr_1"/>
    <property type="match status" value="1"/>
</dbReference>
<comment type="similarity">
    <text evidence="2">Belongs to the acetate uptake transporter (AceTr) (TC 2.A.96) family.</text>
</comment>
<keyword evidence="3 7" id="KW-0812">Transmembrane</keyword>
<accession>A0A9W9UHD1</accession>
<reference evidence="8" key="2">
    <citation type="journal article" date="2023" name="IMA Fungus">
        <title>Comparative genomic study of the Penicillium genus elucidates a diverse pangenome and 15 lateral gene transfer events.</title>
        <authorList>
            <person name="Petersen C."/>
            <person name="Sorensen T."/>
            <person name="Nielsen M.R."/>
            <person name="Sondergaard T.E."/>
            <person name="Sorensen J.L."/>
            <person name="Fitzpatrick D.A."/>
            <person name="Frisvad J.C."/>
            <person name="Nielsen K.L."/>
        </authorList>
    </citation>
    <scope>NUCLEOTIDE SEQUENCE</scope>
    <source>
        <strain evidence="8">IBT 35673</strain>
    </source>
</reference>
<feature type="region of interest" description="Disordered" evidence="6">
    <location>
        <begin position="1"/>
        <end position="26"/>
    </location>
</feature>
<dbReference type="GO" id="GO:0015123">
    <property type="term" value="F:acetate transmembrane transporter activity"/>
    <property type="evidence" value="ECO:0007669"/>
    <property type="project" value="TreeGrafter"/>
</dbReference>
<protein>
    <submittedName>
        <fullName evidence="8">Uncharacterized protein</fullName>
    </submittedName>
</protein>
<dbReference type="InterPro" id="IPR051633">
    <property type="entry name" value="AceTr"/>
</dbReference>
<evidence type="ECO:0000256" key="6">
    <source>
        <dbReference type="SAM" id="MobiDB-lite"/>
    </source>
</evidence>
<evidence type="ECO:0000313" key="8">
    <source>
        <dbReference type="EMBL" id="KAJ5338631.1"/>
    </source>
</evidence>
<organism evidence="8 9">
    <name type="scientific">Penicillium brevicompactum</name>
    <dbReference type="NCBI Taxonomy" id="5074"/>
    <lineage>
        <taxon>Eukaryota</taxon>
        <taxon>Fungi</taxon>
        <taxon>Dikarya</taxon>
        <taxon>Ascomycota</taxon>
        <taxon>Pezizomycotina</taxon>
        <taxon>Eurotiomycetes</taxon>
        <taxon>Eurotiomycetidae</taxon>
        <taxon>Eurotiales</taxon>
        <taxon>Aspergillaceae</taxon>
        <taxon>Penicillium</taxon>
    </lineage>
</organism>
<proteinExistence type="inferred from homology"/>
<dbReference type="EMBL" id="JAPZBQ010000003">
    <property type="protein sequence ID" value="KAJ5338631.1"/>
    <property type="molecule type" value="Genomic_DNA"/>
</dbReference>
<evidence type="ECO:0000256" key="3">
    <source>
        <dbReference type="ARBA" id="ARBA00022692"/>
    </source>
</evidence>
<evidence type="ECO:0000313" key="9">
    <source>
        <dbReference type="Proteomes" id="UP001147695"/>
    </source>
</evidence>
<feature type="transmembrane region" description="Helical" evidence="7">
    <location>
        <begin position="190"/>
        <end position="211"/>
    </location>
</feature>
<feature type="transmembrane region" description="Helical" evidence="7">
    <location>
        <begin position="62"/>
        <end position="83"/>
    </location>
</feature>
<dbReference type="PANTHER" id="PTHR31123">
    <property type="entry name" value="ACCUMULATION OF DYADS PROTEIN 2-RELATED"/>
    <property type="match status" value="1"/>
</dbReference>
<comment type="subcellular location">
    <subcellularLocation>
        <location evidence="1">Membrane</location>
        <topology evidence="1">Multi-pass membrane protein</topology>
    </subcellularLocation>
</comment>
<keyword evidence="4 7" id="KW-1133">Transmembrane helix</keyword>
<dbReference type="Pfam" id="PF01184">
    <property type="entry name" value="Gpr1_Fun34_YaaH"/>
    <property type="match status" value="1"/>
</dbReference>
<feature type="transmembrane region" description="Helical" evidence="7">
    <location>
        <begin position="164"/>
        <end position="184"/>
    </location>
</feature>
<dbReference type="InterPro" id="IPR047622">
    <property type="entry name" value="GPR1_FUN34_YAAH"/>
</dbReference>
<evidence type="ECO:0000256" key="4">
    <source>
        <dbReference type="ARBA" id="ARBA00022989"/>
    </source>
</evidence>
<name>A0A9W9UHD1_PENBR</name>
<evidence type="ECO:0000256" key="5">
    <source>
        <dbReference type="ARBA" id="ARBA00023136"/>
    </source>
</evidence>
<comment type="caution">
    <text evidence="8">The sequence shown here is derived from an EMBL/GenBank/DDBJ whole genome shotgun (WGS) entry which is preliminary data.</text>
</comment>
<dbReference type="InterPro" id="IPR000791">
    <property type="entry name" value="Gpr1/Fun34/SatP-like"/>
</dbReference>
<evidence type="ECO:0000256" key="7">
    <source>
        <dbReference type="SAM" id="Phobius"/>
    </source>
</evidence>
<dbReference type="AlphaFoldDB" id="A0A9W9UHD1"/>
<evidence type="ECO:0000256" key="1">
    <source>
        <dbReference type="ARBA" id="ARBA00004141"/>
    </source>
</evidence>
<reference evidence="8" key="1">
    <citation type="submission" date="2022-12" db="EMBL/GenBank/DDBJ databases">
        <authorList>
            <person name="Petersen C."/>
        </authorList>
    </citation>
    <scope>NUCLEOTIDE SEQUENCE</scope>
    <source>
        <strain evidence="8">IBT 35673</strain>
    </source>
</reference>
<feature type="transmembrane region" description="Helical" evidence="7">
    <location>
        <begin position="134"/>
        <end position="152"/>
    </location>
</feature>
<evidence type="ECO:0000256" key="2">
    <source>
        <dbReference type="ARBA" id="ARBA00005587"/>
    </source>
</evidence>
<feature type="transmembrane region" description="Helical" evidence="7">
    <location>
        <begin position="95"/>
        <end position="114"/>
    </location>
</feature>
<sequence>MSVEEGISVKDTHNTNSSDSTDDYNTGHFGPLAHVNTASSRYPAFGGDLQPGLYRVPKDRKLANPAPLGLCGFALTTFILGCINMQVRGVTEPNIVVGPALAYGGLVQLCAGMWEMAVGNTFGATVLSSYGGFWMSLAITFIPGGFNIMGALEKADNGEPTMFYNSFALYLFGWFIFTTLITLLTLKSTVAFFSLFFFVDIAILLLALGYLLQTDTGMPNEKLLKAGGLFAILGAFLAWYNAFAGIADNSNSFFCPLWYTSLGPRRSALLASTPVRVKFEIVALVLMIW</sequence>
<feature type="transmembrane region" description="Helical" evidence="7">
    <location>
        <begin position="223"/>
        <end position="247"/>
    </location>
</feature>